<evidence type="ECO:0000313" key="2">
    <source>
        <dbReference type="EMBL" id="QJE98373.1"/>
    </source>
</evidence>
<keyword evidence="1" id="KW-0812">Transmembrane</keyword>
<feature type="transmembrane region" description="Helical" evidence="1">
    <location>
        <begin position="61"/>
        <end position="85"/>
    </location>
</feature>
<protein>
    <submittedName>
        <fullName evidence="2">Uncharacterized protein</fullName>
    </submittedName>
</protein>
<evidence type="ECO:0000313" key="3">
    <source>
        <dbReference type="Proteomes" id="UP000501812"/>
    </source>
</evidence>
<sequence>MKRNSRQKLLLPHERERYDPNSELSLTTRRRARPLLAGLIGATICAAVWRGLQINDWKGPLVVGILTGGMGFGLWLGIVTGYVRTNHGEFSRVARPMAFWLTITFMIGVYLGCFAILVCGDL</sequence>
<feature type="transmembrane region" description="Helical" evidence="1">
    <location>
        <begin position="32"/>
        <end position="49"/>
    </location>
</feature>
<dbReference type="AlphaFoldDB" id="A0A858RR20"/>
<gene>
    <name evidence="2" type="ORF">HHL09_22160</name>
</gene>
<proteinExistence type="predicted"/>
<dbReference type="RefSeq" id="WP_169456859.1">
    <property type="nucleotide sequence ID" value="NZ_CP051774.1"/>
</dbReference>
<accession>A0A858RR20</accession>
<organism evidence="2 3">
    <name type="scientific">Luteolibacter luteus</name>
    <dbReference type="NCBI Taxonomy" id="2728835"/>
    <lineage>
        <taxon>Bacteria</taxon>
        <taxon>Pseudomonadati</taxon>
        <taxon>Verrucomicrobiota</taxon>
        <taxon>Verrucomicrobiia</taxon>
        <taxon>Verrucomicrobiales</taxon>
        <taxon>Verrucomicrobiaceae</taxon>
        <taxon>Luteolibacter</taxon>
    </lineage>
</organism>
<dbReference type="EMBL" id="CP051774">
    <property type="protein sequence ID" value="QJE98373.1"/>
    <property type="molecule type" value="Genomic_DNA"/>
</dbReference>
<keyword evidence="1" id="KW-0472">Membrane</keyword>
<dbReference type="Proteomes" id="UP000501812">
    <property type="component" value="Chromosome"/>
</dbReference>
<reference evidence="2 3" key="1">
    <citation type="submission" date="2020-04" db="EMBL/GenBank/DDBJ databases">
        <title>Luteolibacter sp. G-1-1-1 isolated from soil.</title>
        <authorList>
            <person name="Dahal R.H."/>
        </authorList>
    </citation>
    <scope>NUCLEOTIDE SEQUENCE [LARGE SCALE GENOMIC DNA]</scope>
    <source>
        <strain evidence="2 3">G-1-1-1</strain>
    </source>
</reference>
<feature type="transmembrane region" description="Helical" evidence="1">
    <location>
        <begin position="97"/>
        <end position="118"/>
    </location>
</feature>
<dbReference type="KEGG" id="luo:HHL09_22160"/>
<keyword evidence="1" id="KW-1133">Transmembrane helix</keyword>
<evidence type="ECO:0000256" key="1">
    <source>
        <dbReference type="SAM" id="Phobius"/>
    </source>
</evidence>
<name>A0A858RR20_9BACT</name>
<keyword evidence="3" id="KW-1185">Reference proteome</keyword>